<reference evidence="2 3" key="1">
    <citation type="submission" date="2024-05" db="EMBL/GenBank/DDBJ databases">
        <title>Genome sequencing and assembly of Indian major carp, Cirrhinus mrigala (Hamilton, 1822).</title>
        <authorList>
            <person name="Mohindra V."/>
            <person name="Chowdhury L.M."/>
            <person name="Lal K."/>
            <person name="Jena J.K."/>
        </authorList>
    </citation>
    <scope>NUCLEOTIDE SEQUENCE [LARGE SCALE GENOMIC DNA]</scope>
    <source>
        <strain evidence="2">CM1030</strain>
        <tissue evidence="2">Blood</tissue>
    </source>
</reference>
<dbReference type="InterPro" id="IPR013783">
    <property type="entry name" value="Ig-like_fold"/>
</dbReference>
<sequence length="63" mass="7122">VLISWYKGGEILNQTGNPDLSVTLSLPLQLHYNDPETYSCNAANPVSNKSVRLYMKEICQQHE</sequence>
<accession>A0ABD0N7L3</accession>
<feature type="non-terminal residue" evidence="2">
    <location>
        <position position="1"/>
    </location>
</feature>
<evidence type="ECO:0000313" key="3">
    <source>
        <dbReference type="Proteomes" id="UP001529510"/>
    </source>
</evidence>
<keyword evidence="3" id="KW-1185">Reference proteome</keyword>
<feature type="non-terminal residue" evidence="2">
    <location>
        <position position="63"/>
    </location>
</feature>
<dbReference type="EMBL" id="JAMKFB020000023">
    <property type="protein sequence ID" value="KAL0157597.1"/>
    <property type="molecule type" value="Genomic_DNA"/>
</dbReference>
<dbReference type="Proteomes" id="UP001529510">
    <property type="component" value="Unassembled WGS sequence"/>
</dbReference>
<dbReference type="AlphaFoldDB" id="A0ABD0N7L3"/>
<dbReference type="Gene3D" id="2.60.40.10">
    <property type="entry name" value="Immunoglobulins"/>
    <property type="match status" value="1"/>
</dbReference>
<evidence type="ECO:0000259" key="1">
    <source>
        <dbReference type="PROSITE" id="PS50835"/>
    </source>
</evidence>
<proteinExistence type="predicted"/>
<dbReference type="PROSITE" id="PS50835">
    <property type="entry name" value="IG_LIKE"/>
    <property type="match status" value="1"/>
</dbReference>
<protein>
    <recommendedName>
        <fullName evidence="1">Ig-like domain-containing protein</fullName>
    </recommendedName>
</protein>
<feature type="domain" description="Ig-like" evidence="1">
    <location>
        <begin position="1"/>
        <end position="52"/>
    </location>
</feature>
<dbReference type="SUPFAM" id="SSF48726">
    <property type="entry name" value="Immunoglobulin"/>
    <property type="match status" value="1"/>
</dbReference>
<dbReference type="InterPro" id="IPR007110">
    <property type="entry name" value="Ig-like_dom"/>
</dbReference>
<comment type="caution">
    <text evidence="2">The sequence shown here is derived from an EMBL/GenBank/DDBJ whole genome shotgun (WGS) entry which is preliminary data.</text>
</comment>
<dbReference type="InterPro" id="IPR036179">
    <property type="entry name" value="Ig-like_dom_sf"/>
</dbReference>
<name>A0ABD0N7L3_CIRMR</name>
<organism evidence="2 3">
    <name type="scientific">Cirrhinus mrigala</name>
    <name type="common">Mrigala</name>
    <dbReference type="NCBI Taxonomy" id="683832"/>
    <lineage>
        <taxon>Eukaryota</taxon>
        <taxon>Metazoa</taxon>
        <taxon>Chordata</taxon>
        <taxon>Craniata</taxon>
        <taxon>Vertebrata</taxon>
        <taxon>Euteleostomi</taxon>
        <taxon>Actinopterygii</taxon>
        <taxon>Neopterygii</taxon>
        <taxon>Teleostei</taxon>
        <taxon>Ostariophysi</taxon>
        <taxon>Cypriniformes</taxon>
        <taxon>Cyprinidae</taxon>
        <taxon>Labeoninae</taxon>
        <taxon>Labeonini</taxon>
        <taxon>Cirrhinus</taxon>
    </lineage>
</organism>
<evidence type="ECO:0000313" key="2">
    <source>
        <dbReference type="EMBL" id="KAL0157597.1"/>
    </source>
</evidence>
<gene>
    <name evidence="2" type="ORF">M9458_045673</name>
</gene>